<sequence length="163" mass="18924">MHKYENDIKQPQKSDVWLLHEAINVCEVGKRFYQQCITKVEDYHVKRAFIHMEEVRTTMLKRLAFLFKQYRPQAQAIAGRDNKPVLQQHYQQAASEITQNHMTTALSVLVKTEQQALFRLKQAAKSTNNKQLAAQLAEGIAWLQIGCDYLKRLNMQYASAGTR</sequence>
<reference evidence="1" key="1">
    <citation type="submission" date="2022-01" db="EMBL/GenBank/DDBJ databases">
        <title>Whole genome-based taxonomy of the Shewanellaceae.</title>
        <authorList>
            <person name="Martin-Rodriguez A.J."/>
        </authorList>
    </citation>
    <scope>NUCLEOTIDE SEQUENCE</scope>
    <source>
        <strain evidence="1">DSM 16422</strain>
    </source>
</reference>
<dbReference type="EMBL" id="JAKIKP010000005">
    <property type="protein sequence ID" value="MCL1142695.1"/>
    <property type="molecule type" value="Genomic_DNA"/>
</dbReference>
<dbReference type="Proteomes" id="UP001139333">
    <property type="component" value="Unassembled WGS sequence"/>
</dbReference>
<proteinExistence type="predicted"/>
<protein>
    <submittedName>
        <fullName evidence="1">Uncharacterized protein</fullName>
    </submittedName>
</protein>
<dbReference type="RefSeq" id="WP_248995382.1">
    <property type="nucleotide sequence ID" value="NZ_JAKIKP010000005.1"/>
</dbReference>
<comment type="caution">
    <text evidence="1">The sequence shown here is derived from an EMBL/GenBank/DDBJ whole genome shotgun (WGS) entry which is preliminary data.</text>
</comment>
<accession>A0A9X1ZMN0</accession>
<evidence type="ECO:0000313" key="2">
    <source>
        <dbReference type="Proteomes" id="UP001139333"/>
    </source>
</evidence>
<dbReference type="Gene3D" id="1.20.1260.10">
    <property type="match status" value="1"/>
</dbReference>
<name>A0A9X1ZMN0_9GAMM</name>
<evidence type="ECO:0000313" key="1">
    <source>
        <dbReference type="EMBL" id="MCL1142695.1"/>
    </source>
</evidence>
<dbReference type="InterPro" id="IPR012347">
    <property type="entry name" value="Ferritin-like"/>
</dbReference>
<gene>
    <name evidence="1" type="ORF">L2672_08340</name>
</gene>
<organism evidence="1 2">
    <name type="scientific">Shewanella gaetbuli</name>
    <dbReference type="NCBI Taxonomy" id="220752"/>
    <lineage>
        <taxon>Bacteria</taxon>
        <taxon>Pseudomonadati</taxon>
        <taxon>Pseudomonadota</taxon>
        <taxon>Gammaproteobacteria</taxon>
        <taxon>Alteromonadales</taxon>
        <taxon>Shewanellaceae</taxon>
        <taxon>Shewanella</taxon>
    </lineage>
</organism>
<dbReference type="AlphaFoldDB" id="A0A9X1ZMN0"/>
<keyword evidence="2" id="KW-1185">Reference proteome</keyword>